<dbReference type="Gene3D" id="3.40.190.10">
    <property type="entry name" value="Periplasmic binding protein-like II"/>
    <property type="match status" value="1"/>
</dbReference>
<evidence type="ECO:0000313" key="1">
    <source>
        <dbReference type="EMBL" id="GHO91055.1"/>
    </source>
</evidence>
<dbReference type="RefSeq" id="WP_220201975.1">
    <property type="nucleotide sequence ID" value="NZ_BNJK01000001.1"/>
</dbReference>
<gene>
    <name evidence="1" type="ORF">KSF_011030</name>
</gene>
<evidence type="ECO:0000313" key="2">
    <source>
        <dbReference type="Proteomes" id="UP000597444"/>
    </source>
</evidence>
<dbReference type="InterPro" id="IPR050490">
    <property type="entry name" value="Bact_solute-bd_prot1"/>
</dbReference>
<dbReference type="InterPro" id="IPR006059">
    <property type="entry name" value="SBP"/>
</dbReference>
<dbReference type="PANTHER" id="PTHR43649">
    <property type="entry name" value="ARABINOSE-BINDING PROTEIN-RELATED"/>
    <property type="match status" value="1"/>
</dbReference>
<proteinExistence type="predicted"/>
<reference evidence="1" key="1">
    <citation type="submission" date="2020-10" db="EMBL/GenBank/DDBJ databases">
        <title>Taxonomic study of unclassified bacteria belonging to the class Ktedonobacteria.</title>
        <authorList>
            <person name="Yabe S."/>
            <person name="Wang C.M."/>
            <person name="Zheng Y."/>
            <person name="Sakai Y."/>
            <person name="Cavaletti L."/>
            <person name="Monciardini P."/>
            <person name="Donadio S."/>
        </authorList>
    </citation>
    <scope>NUCLEOTIDE SEQUENCE</scope>
    <source>
        <strain evidence="1">ID150040</strain>
    </source>
</reference>
<dbReference type="AlphaFoldDB" id="A0A8J3IEK2"/>
<comment type="caution">
    <text evidence="1">The sequence shown here is derived from an EMBL/GenBank/DDBJ whole genome shotgun (WGS) entry which is preliminary data.</text>
</comment>
<dbReference type="Pfam" id="PF01547">
    <property type="entry name" value="SBP_bac_1"/>
    <property type="match status" value="1"/>
</dbReference>
<dbReference type="Proteomes" id="UP000597444">
    <property type="component" value="Unassembled WGS sequence"/>
</dbReference>
<dbReference type="EMBL" id="BNJK01000001">
    <property type="protein sequence ID" value="GHO91055.1"/>
    <property type="molecule type" value="Genomic_DNA"/>
</dbReference>
<keyword evidence="2" id="KW-1185">Reference proteome</keyword>
<dbReference type="SUPFAM" id="SSF53850">
    <property type="entry name" value="Periplasmic binding protein-like II"/>
    <property type="match status" value="1"/>
</dbReference>
<protein>
    <submittedName>
        <fullName evidence="1">Sugar ABC transporter substrate-binding protein</fullName>
    </submittedName>
</protein>
<sequence length="460" mass="50785">MSRMQLYPRRRFIQDTAGVVTMLTGIEVLAGCGGLSAGSDASNGELSATVSDMPPDSNKTGLQQFKDTVALFEKQHPKQHIVGHTYKFDPTTYYARLAAGQAEDALLTYFTEPQYMIAHHYASDITNLMKSWQYFSSIDPNILQIVTGPDQHIYGVPVSGYALCILYSRSLFKQAGLDPDKPPTTWDEFRGYAKQIAGKGVAGFAETSTKNGGGWLFANWMYTAGGELEVKDGDRWKAVYNSDKGVAVLNLLKAMRFTDKSMTQEQLLDADTILPLIANKKVAMIVTSPSRLADLRVQYQAKLDDFGLAPMPQNGGNAAMSGGSIWVFNPKSKPDVIKLAYDWTIFSRFDLNVLDAKYAAQAKSNQPVGLPTNIIFKGAFQEKLDALTRKYANVPLQNYQPFVKSTLQLKAEPPKETQKMYAGLDPVVQAILTTFNADPKPLLDQAAQQFQTQVLDKVQA</sequence>
<organism evidence="1 2">
    <name type="scientific">Reticulibacter mediterranei</name>
    <dbReference type="NCBI Taxonomy" id="2778369"/>
    <lineage>
        <taxon>Bacteria</taxon>
        <taxon>Bacillati</taxon>
        <taxon>Chloroflexota</taxon>
        <taxon>Ktedonobacteria</taxon>
        <taxon>Ktedonobacterales</taxon>
        <taxon>Reticulibacteraceae</taxon>
        <taxon>Reticulibacter</taxon>
    </lineage>
</organism>
<name>A0A8J3IEK2_9CHLR</name>
<accession>A0A8J3IEK2</accession>
<dbReference type="PANTHER" id="PTHR43649:SF16">
    <property type="entry name" value="SUGAR-BINDING LIPOPROTEIN"/>
    <property type="match status" value="1"/>
</dbReference>